<feature type="binding site" evidence="6">
    <location>
        <position position="63"/>
    </location>
    <ligand>
        <name>S-adenosyl-L-methionine</name>
        <dbReference type="ChEBI" id="CHEBI:59789"/>
    </ligand>
</feature>
<feature type="compositionally biased region" description="Low complexity" evidence="7">
    <location>
        <begin position="240"/>
        <end position="265"/>
    </location>
</feature>
<evidence type="ECO:0000313" key="10">
    <source>
        <dbReference type="RefSeq" id="XP_006816117.1"/>
    </source>
</evidence>
<reference evidence="10" key="1">
    <citation type="submission" date="2025-08" db="UniProtKB">
        <authorList>
            <consortium name="RefSeq"/>
        </authorList>
    </citation>
    <scope>IDENTIFICATION</scope>
    <source>
        <tissue evidence="10">Testes</tissue>
    </source>
</reference>
<dbReference type="PRINTS" id="PR02008">
    <property type="entry name" value="RCMTFAMILY"/>
</dbReference>
<sequence length="280" mass="31536">GFVLANDSDNKRCYIMVHQTKRLNSPCSMIVNHDATAMPVIKIPDAEHTGQFKQLKFDRVLCDVPCSADGTLRKNYLVWKRWSVHNGFSLHPIQLRLLTRGVEVLEIGGRLVYSTCSFNPVENEAVVAALLSRSQGAVELVDCSQKLPQLKRINGMTSWKILNENGKEFLSFEDVPDRNKKRLRETMFAPKDIDSLHINRCMRLLPHHQDSGGFFIAVLQKVKSLPWINESKNKMHSDKQVSSSVDMSSDSAEKQVSSSVDMSSDSAEKQVSTENSEEIS</sequence>
<dbReference type="PROSITE" id="PS51686">
    <property type="entry name" value="SAM_MT_RSMB_NOP"/>
    <property type="match status" value="1"/>
</dbReference>
<accession>A0ABM0M7X6</accession>
<comment type="similarity">
    <text evidence="1 6">Belongs to the class I-like SAM-binding methyltransferase superfamily. RsmB/NOP family.</text>
</comment>
<dbReference type="SUPFAM" id="SSF53335">
    <property type="entry name" value="S-adenosyl-L-methionine-dependent methyltransferases"/>
    <property type="match status" value="1"/>
</dbReference>
<dbReference type="InterPro" id="IPR018314">
    <property type="entry name" value="RsmB/NOL1/NOP2-like_CS"/>
</dbReference>
<evidence type="ECO:0000256" key="5">
    <source>
        <dbReference type="ARBA" id="ARBA00022884"/>
    </source>
</evidence>
<feature type="binding site" evidence="6">
    <location>
        <position position="7"/>
    </location>
    <ligand>
        <name>S-adenosyl-L-methionine</name>
        <dbReference type="ChEBI" id="CHEBI:59789"/>
    </ligand>
</feature>
<feature type="non-terminal residue" evidence="10">
    <location>
        <position position="280"/>
    </location>
</feature>
<keyword evidence="5 6" id="KW-0694">RNA-binding</keyword>
<keyword evidence="4 6" id="KW-0949">S-adenosyl-L-methionine</keyword>
<dbReference type="PROSITE" id="PS01153">
    <property type="entry name" value="NOL1_NOP2_SUN"/>
    <property type="match status" value="1"/>
</dbReference>
<name>A0ABM0M7X6_SACKO</name>
<feature type="domain" description="SAM-dependent MTase RsmB/NOP-type" evidence="8">
    <location>
        <begin position="1"/>
        <end position="222"/>
    </location>
</feature>
<evidence type="ECO:0000256" key="6">
    <source>
        <dbReference type="PROSITE-ProRule" id="PRU01023"/>
    </source>
</evidence>
<dbReference type="InterPro" id="IPR029063">
    <property type="entry name" value="SAM-dependent_MTases_sf"/>
</dbReference>
<keyword evidence="9" id="KW-1185">Reference proteome</keyword>
<keyword evidence="2 6" id="KW-0489">Methyltransferase</keyword>
<evidence type="ECO:0000256" key="7">
    <source>
        <dbReference type="SAM" id="MobiDB-lite"/>
    </source>
</evidence>
<keyword evidence="3 6" id="KW-0808">Transferase</keyword>
<organism evidence="9 10">
    <name type="scientific">Saccoglossus kowalevskii</name>
    <name type="common">Acorn worm</name>
    <dbReference type="NCBI Taxonomy" id="10224"/>
    <lineage>
        <taxon>Eukaryota</taxon>
        <taxon>Metazoa</taxon>
        <taxon>Hemichordata</taxon>
        <taxon>Enteropneusta</taxon>
        <taxon>Harrimaniidae</taxon>
        <taxon>Saccoglossus</taxon>
    </lineage>
</organism>
<dbReference type="RefSeq" id="XP_006816117.1">
    <property type="nucleotide sequence ID" value="XM_006816054.1"/>
</dbReference>
<feature type="region of interest" description="Disordered" evidence="7">
    <location>
        <begin position="234"/>
        <end position="280"/>
    </location>
</feature>
<gene>
    <name evidence="10" type="primary">LOC102802422</name>
</gene>
<dbReference type="InterPro" id="IPR001678">
    <property type="entry name" value="MeTrfase_RsmB-F_NOP2_dom"/>
</dbReference>
<dbReference type="Proteomes" id="UP000694865">
    <property type="component" value="Unplaced"/>
</dbReference>
<dbReference type="InterPro" id="IPR023267">
    <property type="entry name" value="RCMT"/>
</dbReference>
<feature type="active site" description="Nucleophile" evidence="6">
    <location>
        <position position="116"/>
    </location>
</feature>
<dbReference type="Pfam" id="PF01189">
    <property type="entry name" value="Methyltr_RsmB-F"/>
    <property type="match status" value="1"/>
</dbReference>
<dbReference type="Gene3D" id="3.40.50.150">
    <property type="entry name" value="Vaccinia Virus protein VP39"/>
    <property type="match status" value="1"/>
</dbReference>
<evidence type="ECO:0000256" key="4">
    <source>
        <dbReference type="ARBA" id="ARBA00022691"/>
    </source>
</evidence>
<comment type="caution">
    <text evidence="6">Lacks conserved residue(s) required for the propagation of feature annotation.</text>
</comment>
<dbReference type="GeneID" id="102802422"/>
<feature type="non-terminal residue" evidence="10">
    <location>
        <position position="1"/>
    </location>
</feature>
<dbReference type="PANTHER" id="PTHR22808">
    <property type="entry name" value="NCL1 YEAST -RELATED NOL1/NOP2/FMU SUN DOMAIN-CONTAINING"/>
    <property type="match status" value="1"/>
</dbReference>
<feature type="binding site" evidence="6">
    <location>
        <position position="34"/>
    </location>
    <ligand>
        <name>S-adenosyl-L-methionine</name>
        <dbReference type="ChEBI" id="CHEBI:59789"/>
    </ligand>
</feature>
<dbReference type="PANTHER" id="PTHR22808:SF1">
    <property type="entry name" value="RNA CYTOSINE-C(5)-METHYLTRANSFERASE NSUN2-RELATED"/>
    <property type="match status" value="1"/>
</dbReference>
<evidence type="ECO:0000256" key="3">
    <source>
        <dbReference type="ARBA" id="ARBA00022679"/>
    </source>
</evidence>
<dbReference type="InterPro" id="IPR049560">
    <property type="entry name" value="MeTrfase_RsmB-F_NOP2_cat"/>
</dbReference>
<evidence type="ECO:0000259" key="8">
    <source>
        <dbReference type="PROSITE" id="PS51686"/>
    </source>
</evidence>
<evidence type="ECO:0000313" key="9">
    <source>
        <dbReference type="Proteomes" id="UP000694865"/>
    </source>
</evidence>
<evidence type="ECO:0000256" key="2">
    <source>
        <dbReference type="ARBA" id="ARBA00022603"/>
    </source>
</evidence>
<protein>
    <submittedName>
        <fullName evidence="10">tRNA (Cytosine(34)-C(5))-methyltransferase-like</fullName>
    </submittedName>
</protein>
<evidence type="ECO:0000256" key="1">
    <source>
        <dbReference type="ARBA" id="ARBA00007494"/>
    </source>
</evidence>
<proteinExistence type="inferred from homology"/>